<evidence type="ECO:0000313" key="1">
    <source>
        <dbReference type="EMBL" id="ADO83812.1"/>
    </source>
</evidence>
<reference evidence="1 2" key="1">
    <citation type="journal article" date="2010" name="Stand. Genomic Sci.">
        <title>Complete genome sequence of Ilyobacter polytropus type strain (CuHbu1).</title>
        <authorList>
            <person name="Sikorski J."/>
            <person name="Chertkov O."/>
            <person name="Lapidus A."/>
            <person name="Nolan M."/>
            <person name="Lucas S."/>
            <person name="Del Rio T.G."/>
            <person name="Tice H."/>
            <person name="Cheng J.F."/>
            <person name="Tapia R."/>
            <person name="Han C."/>
            <person name="Goodwin L."/>
            <person name="Pitluck S."/>
            <person name="Liolios K."/>
            <person name="Ivanova N."/>
            <person name="Mavromatis K."/>
            <person name="Mikhailova N."/>
            <person name="Pati A."/>
            <person name="Chen A."/>
            <person name="Palaniappan K."/>
            <person name="Land M."/>
            <person name="Hauser L."/>
            <person name="Chang Y.J."/>
            <person name="Jeffries C.D."/>
            <person name="Brambilla E."/>
            <person name="Yasawong M."/>
            <person name="Rohde M."/>
            <person name="Pukall R."/>
            <person name="Spring S."/>
            <person name="Goker M."/>
            <person name="Woyke T."/>
            <person name="Bristow J."/>
            <person name="Eisen J.A."/>
            <person name="Markowitz V."/>
            <person name="Hugenholtz P."/>
            <person name="Kyrpides N.C."/>
            <person name="Klenk H.P."/>
        </authorList>
    </citation>
    <scope>NUCLEOTIDE SEQUENCE [LARGE SCALE GENOMIC DNA]</scope>
    <source>
        <strain evidence="2">ATCC 51220 / DSM 2926 / LMG 16218 / CuHBu1</strain>
        <plasmid evidence="2">pILYOP01</plasmid>
    </source>
</reference>
<keyword evidence="2" id="KW-1185">Reference proteome</keyword>
<gene>
    <name evidence="1" type="ordered locus">Ilyop_2041</name>
</gene>
<dbReference type="AlphaFoldDB" id="E3HBQ0"/>
<protein>
    <submittedName>
        <fullName evidence="1">Ribosomal protein L6, alpha-beta domain protein</fullName>
    </submittedName>
</protein>
<name>E3HBQ0_ILYPC</name>
<geneLocation type="plasmid" evidence="1 2">
    <name>pILYOP01</name>
</geneLocation>
<dbReference type="OrthoDB" id="90273at2"/>
<evidence type="ECO:0000313" key="2">
    <source>
        <dbReference type="Proteomes" id="UP000006875"/>
    </source>
</evidence>
<dbReference type="KEGG" id="ipo:Ilyop_2041"/>
<sequence length="135" mass="15539">MQILTTINSLEPYKIKGIKYEGYEKDSDGSILNTSESGKEYNIIRWLKHKYALSLQWLTYDEIENIIKQFQTAKKNQEKVTITKSKLTSKGYLDLKTTAGEPVFSFELTDLKPSQKTGTSFYDLTISLIERVDLV</sequence>
<organism evidence="1 2">
    <name type="scientific">Ilyobacter polytropus (strain ATCC 51220 / DSM 2926 / LMG 16218 / CuHBu1)</name>
    <dbReference type="NCBI Taxonomy" id="572544"/>
    <lineage>
        <taxon>Bacteria</taxon>
        <taxon>Fusobacteriati</taxon>
        <taxon>Fusobacteriota</taxon>
        <taxon>Fusobacteriia</taxon>
        <taxon>Fusobacteriales</taxon>
        <taxon>Fusobacteriaceae</taxon>
        <taxon>Ilyobacter</taxon>
    </lineage>
</organism>
<keyword evidence="1" id="KW-0687">Ribonucleoprotein</keyword>
<dbReference type="RefSeq" id="WP_013388474.1">
    <property type="nucleotide sequence ID" value="NC_014633.1"/>
</dbReference>
<keyword evidence="1" id="KW-0614">Plasmid</keyword>
<proteinExistence type="predicted"/>
<keyword evidence="1" id="KW-0689">Ribosomal protein</keyword>
<dbReference type="EMBL" id="CP002282">
    <property type="protein sequence ID" value="ADO83812.1"/>
    <property type="molecule type" value="Genomic_DNA"/>
</dbReference>
<dbReference type="Proteomes" id="UP000006875">
    <property type="component" value="Plasmid pILYOP01"/>
</dbReference>
<dbReference type="GO" id="GO:0005840">
    <property type="term" value="C:ribosome"/>
    <property type="evidence" value="ECO:0007669"/>
    <property type="project" value="UniProtKB-KW"/>
</dbReference>
<dbReference type="HOGENOM" id="CLU_1872436_0_0_0"/>
<accession>E3HBQ0</accession>